<dbReference type="SUPFAM" id="SSF51726">
    <property type="entry name" value="UROD/MetE-like"/>
    <property type="match status" value="1"/>
</dbReference>
<evidence type="ECO:0000256" key="1">
    <source>
        <dbReference type="ARBA" id="ARBA00004804"/>
    </source>
</evidence>
<feature type="domain" description="Uroporphyrinogen decarboxylase (URO-D)" evidence="11">
    <location>
        <begin position="142"/>
        <end position="158"/>
    </location>
</feature>
<keyword evidence="5 7" id="KW-0456">Lyase</keyword>
<comment type="similarity">
    <text evidence="2 7 9">Belongs to the uroporphyrinogen decarboxylase family.</text>
</comment>
<keyword evidence="4 7" id="KW-0210">Decarboxylase</keyword>
<dbReference type="InterPro" id="IPR000257">
    <property type="entry name" value="Uroporphyrinogen_deCOase"/>
</dbReference>
<proteinExistence type="inferred from homology"/>
<dbReference type="EC" id="4.1.1.37" evidence="3 7"/>
<gene>
    <name evidence="7 12" type="primary">hemE</name>
    <name evidence="12" type="ORF">DI536_12600</name>
</gene>
<comment type="function">
    <text evidence="7">Catalyzes the decarboxylation of four acetate groups of uroporphyrinogen-III to yield coproporphyrinogen-III.</text>
</comment>
<evidence type="ECO:0000313" key="13">
    <source>
        <dbReference type="Proteomes" id="UP000249061"/>
    </source>
</evidence>
<comment type="catalytic activity">
    <reaction evidence="7 8">
        <text>uroporphyrinogen III + 4 H(+) = coproporphyrinogen III + 4 CO2</text>
        <dbReference type="Rhea" id="RHEA:19865"/>
        <dbReference type="ChEBI" id="CHEBI:15378"/>
        <dbReference type="ChEBI" id="CHEBI:16526"/>
        <dbReference type="ChEBI" id="CHEBI:57308"/>
        <dbReference type="ChEBI" id="CHEBI:57309"/>
        <dbReference type="EC" id="4.1.1.37"/>
    </reaction>
</comment>
<dbReference type="PANTHER" id="PTHR21091:SF169">
    <property type="entry name" value="UROPORPHYRINOGEN DECARBOXYLASE"/>
    <property type="match status" value="1"/>
</dbReference>
<organism evidence="12 13">
    <name type="scientific">Archangium gephyra</name>
    <dbReference type="NCBI Taxonomy" id="48"/>
    <lineage>
        <taxon>Bacteria</taxon>
        <taxon>Pseudomonadati</taxon>
        <taxon>Myxococcota</taxon>
        <taxon>Myxococcia</taxon>
        <taxon>Myxococcales</taxon>
        <taxon>Cystobacterineae</taxon>
        <taxon>Archangiaceae</taxon>
        <taxon>Archangium</taxon>
    </lineage>
</organism>
<dbReference type="GO" id="GO:0005829">
    <property type="term" value="C:cytosol"/>
    <property type="evidence" value="ECO:0007669"/>
    <property type="project" value="TreeGrafter"/>
</dbReference>
<comment type="subcellular location">
    <subcellularLocation>
        <location evidence="7">Cytoplasm</location>
    </subcellularLocation>
</comment>
<dbReference type="PROSITE" id="PS00906">
    <property type="entry name" value="UROD_1"/>
    <property type="match status" value="1"/>
</dbReference>
<evidence type="ECO:0000259" key="10">
    <source>
        <dbReference type="PROSITE" id="PS00906"/>
    </source>
</evidence>
<evidence type="ECO:0000313" key="12">
    <source>
        <dbReference type="EMBL" id="PZR13582.1"/>
    </source>
</evidence>
<dbReference type="CDD" id="cd00717">
    <property type="entry name" value="URO-D"/>
    <property type="match status" value="1"/>
</dbReference>
<evidence type="ECO:0000256" key="8">
    <source>
        <dbReference type="RuleBase" id="RU000554"/>
    </source>
</evidence>
<dbReference type="Pfam" id="PF01208">
    <property type="entry name" value="URO-D"/>
    <property type="match status" value="1"/>
</dbReference>
<dbReference type="GO" id="GO:0006782">
    <property type="term" value="P:protoporphyrinogen IX biosynthetic process"/>
    <property type="evidence" value="ECO:0007669"/>
    <property type="project" value="UniProtKB-UniRule"/>
</dbReference>
<evidence type="ECO:0000256" key="6">
    <source>
        <dbReference type="ARBA" id="ARBA00023244"/>
    </source>
</evidence>
<dbReference type="PROSITE" id="PS00907">
    <property type="entry name" value="UROD_2"/>
    <property type="match status" value="1"/>
</dbReference>
<accession>A0A2W5TFP1</accession>
<comment type="caution">
    <text evidence="7">Lacks conserved residue(s) required for the propagation of feature annotation.</text>
</comment>
<dbReference type="NCBIfam" id="TIGR01464">
    <property type="entry name" value="hemE"/>
    <property type="match status" value="1"/>
</dbReference>
<evidence type="ECO:0000256" key="7">
    <source>
        <dbReference type="HAMAP-Rule" id="MF_00218"/>
    </source>
</evidence>
<dbReference type="HAMAP" id="MF_00218">
    <property type="entry name" value="URO_D"/>
    <property type="match status" value="1"/>
</dbReference>
<comment type="caution">
    <text evidence="12">The sequence shown here is derived from an EMBL/GenBank/DDBJ whole genome shotgun (WGS) entry which is preliminary data.</text>
</comment>
<dbReference type="Proteomes" id="UP000249061">
    <property type="component" value="Unassembled WGS sequence"/>
</dbReference>
<feature type="site" description="Transition state stabilizer" evidence="7">
    <location>
        <position position="77"/>
    </location>
</feature>
<comment type="subunit">
    <text evidence="7">Homodimer.</text>
</comment>
<dbReference type="InterPro" id="IPR038071">
    <property type="entry name" value="UROD/MetE-like_sf"/>
</dbReference>
<dbReference type="AlphaFoldDB" id="A0A2W5TFP1"/>
<feature type="domain" description="Uroporphyrinogen decarboxylase (URO-D)" evidence="10">
    <location>
        <begin position="23"/>
        <end position="32"/>
    </location>
</feature>
<dbReference type="InterPro" id="IPR006361">
    <property type="entry name" value="Uroporphyrinogen_deCO2ase_HemE"/>
</dbReference>
<dbReference type="PANTHER" id="PTHR21091">
    <property type="entry name" value="METHYLTETRAHYDROFOLATE:HOMOCYSTEINE METHYLTRANSFERASE RELATED"/>
    <property type="match status" value="1"/>
</dbReference>
<comment type="pathway">
    <text evidence="1 7 8">Porphyrin-containing compound metabolism; protoporphyrin-IX biosynthesis; coproporphyrinogen-III from 5-aminolevulinate: step 4/4.</text>
</comment>
<evidence type="ECO:0000256" key="4">
    <source>
        <dbReference type="ARBA" id="ARBA00022793"/>
    </source>
</evidence>
<evidence type="ECO:0000259" key="11">
    <source>
        <dbReference type="PROSITE" id="PS00907"/>
    </source>
</evidence>
<reference evidence="12 13" key="1">
    <citation type="submission" date="2017-08" db="EMBL/GenBank/DDBJ databases">
        <title>Infants hospitalized years apart are colonized by the same room-sourced microbial strains.</title>
        <authorList>
            <person name="Brooks B."/>
            <person name="Olm M.R."/>
            <person name="Firek B.A."/>
            <person name="Baker R."/>
            <person name="Thomas B.C."/>
            <person name="Morowitz M.J."/>
            <person name="Banfield J.F."/>
        </authorList>
    </citation>
    <scope>NUCLEOTIDE SEQUENCE [LARGE SCALE GENOMIC DNA]</scope>
    <source>
        <strain evidence="12">S2_003_000_R2_14</strain>
    </source>
</reference>
<feature type="binding site" evidence="7">
    <location>
        <position position="154"/>
    </location>
    <ligand>
        <name>substrate</name>
    </ligand>
</feature>
<dbReference type="UniPathway" id="UPA00251">
    <property type="reaction ID" value="UER00321"/>
</dbReference>
<keyword evidence="7" id="KW-0963">Cytoplasm</keyword>
<protein>
    <recommendedName>
        <fullName evidence="3 7">Uroporphyrinogen decarboxylase</fullName>
        <shortName evidence="7">UPD</shortName>
        <shortName evidence="7">URO-D</shortName>
        <ecNumber evidence="3 7">4.1.1.37</ecNumber>
    </recommendedName>
</protein>
<evidence type="ECO:0000256" key="3">
    <source>
        <dbReference type="ARBA" id="ARBA00012288"/>
    </source>
</evidence>
<feature type="binding site" evidence="7">
    <location>
        <position position="325"/>
    </location>
    <ligand>
        <name>substrate</name>
    </ligand>
</feature>
<name>A0A2W5TFP1_9BACT</name>
<feature type="binding site" evidence="7">
    <location>
        <begin position="28"/>
        <end position="32"/>
    </location>
    <ligand>
        <name>substrate</name>
    </ligand>
</feature>
<evidence type="ECO:0000256" key="9">
    <source>
        <dbReference type="RuleBase" id="RU004169"/>
    </source>
</evidence>
<sequence length="347" mass="38047">MPPMNSRARFLAALNGAPVDRPPVWLMRQAGRYLPEYREVRKKASFWELCHSPELTTKVALEPLARFKLDAAIVFSDILVVPQALGLNVTFGKGEGPQLEKRLRTSADLAAWQVRGTGERLKFVSNAVAHLKQTLGDGYGIFGFAGAPFTLFSYCVEGGGSDDFLEARTLLHRDPALAEKALATLADVTAEYLDAQCDAGADVVQLFDTWGGLLDAETYARFCLPALRRITGPLRARGRRVMLFARGGQHLLPVLGEADVDGFSLDWRMDWRDARARYPRHVLQGNLDPALLLSGAEPTRAAVRAIIAKMREAENGTRCIFNLGHGIHKDTPPETVSALCDEVAAHG</sequence>
<feature type="binding site" evidence="7">
    <location>
        <position position="209"/>
    </location>
    <ligand>
        <name>substrate</name>
    </ligand>
</feature>
<dbReference type="EMBL" id="QFQP01000009">
    <property type="protein sequence ID" value="PZR13582.1"/>
    <property type="molecule type" value="Genomic_DNA"/>
</dbReference>
<dbReference type="GO" id="GO:0004853">
    <property type="term" value="F:uroporphyrinogen decarboxylase activity"/>
    <property type="evidence" value="ECO:0007669"/>
    <property type="project" value="UniProtKB-UniRule"/>
</dbReference>
<evidence type="ECO:0000256" key="2">
    <source>
        <dbReference type="ARBA" id="ARBA00009935"/>
    </source>
</evidence>
<evidence type="ECO:0000256" key="5">
    <source>
        <dbReference type="ARBA" id="ARBA00023239"/>
    </source>
</evidence>
<dbReference type="Gene3D" id="3.20.20.210">
    <property type="match status" value="1"/>
</dbReference>
<feature type="binding site" evidence="7">
    <location>
        <position position="77"/>
    </location>
    <ligand>
        <name>substrate</name>
    </ligand>
</feature>
<keyword evidence="6 7" id="KW-0627">Porphyrin biosynthesis</keyword>